<keyword evidence="1" id="KW-0560">Oxidoreductase</keyword>
<dbReference type="SUPFAM" id="SSF47203">
    <property type="entry name" value="Acyl-CoA dehydrogenase C-terminal domain-like"/>
    <property type="match status" value="1"/>
</dbReference>
<dbReference type="Gene3D" id="1.20.140.10">
    <property type="entry name" value="Butyryl-CoA Dehydrogenase, subunit A, domain 3"/>
    <property type="match status" value="1"/>
</dbReference>
<keyword evidence="3" id="KW-0503">Monooxygenase</keyword>
<dbReference type="RefSeq" id="WP_342113209.1">
    <property type="nucleotide sequence ID" value="NZ_JBCAUN010000002.1"/>
</dbReference>
<dbReference type="SUPFAM" id="SSF56645">
    <property type="entry name" value="Acyl-CoA dehydrogenase NM domain-like"/>
    <property type="match status" value="1"/>
</dbReference>
<dbReference type="Gene3D" id="2.40.110.10">
    <property type="entry name" value="Butyryl-CoA Dehydrogenase, subunit A, domain 2"/>
    <property type="match status" value="1"/>
</dbReference>
<reference evidence="3 4" key="1">
    <citation type="submission" date="2024-03" db="EMBL/GenBank/DDBJ databases">
        <title>YIM 134122 draft genome.</title>
        <authorList>
            <person name="Zuo S."/>
            <person name="Xiong L."/>
        </authorList>
    </citation>
    <scope>NUCLEOTIDE SEQUENCE [LARGE SCALE GENOMIC DNA]</scope>
    <source>
        <strain evidence="3 4">YIM 134122</strain>
    </source>
</reference>
<evidence type="ECO:0000259" key="2">
    <source>
        <dbReference type="Pfam" id="PF08028"/>
    </source>
</evidence>
<dbReference type="EMBL" id="JBCLVG010000002">
    <property type="protein sequence ID" value="MEN1946683.1"/>
    <property type="molecule type" value="Genomic_DNA"/>
</dbReference>
<dbReference type="InterPro" id="IPR046373">
    <property type="entry name" value="Acyl-CoA_Oxase/DH_mid-dom_sf"/>
</dbReference>
<feature type="domain" description="Acyl-CoA dehydrogenase C-terminal" evidence="2">
    <location>
        <begin position="236"/>
        <end position="370"/>
    </location>
</feature>
<name>A0ABU9W3V5_9MICO</name>
<dbReference type="InterPro" id="IPR009100">
    <property type="entry name" value="AcylCoA_DH/oxidase_NM_dom_sf"/>
</dbReference>
<dbReference type="PANTHER" id="PTHR43884:SF12">
    <property type="entry name" value="ISOVALERYL-COA DEHYDROGENASE, MITOCHONDRIAL-RELATED"/>
    <property type="match status" value="1"/>
</dbReference>
<dbReference type="InterPro" id="IPR037069">
    <property type="entry name" value="AcylCoA_DH/ox_N_sf"/>
</dbReference>
<comment type="caution">
    <text evidence="3">The sequence shown here is derived from an EMBL/GenBank/DDBJ whole genome shotgun (WGS) entry which is preliminary data.</text>
</comment>
<dbReference type="Proteomes" id="UP001425155">
    <property type="component" value="Unassembled WGS sequence"/>
</dbReference>
<keyword evidence="4" id="KW-1185">Reference proteome</keyword>
<dbReference type="Pfam" id="PF08028">
    <property type="entry name" value="Acyl-CoA_dh_2"/>
    <property type="match status" value="1"/>
</dbReference>
<dbReference type="GO" id="GO:0004497">
    <property type="term" value="F:monooxygenase activity"/>
    <property type="evidence" value="ECO:0007669"/>
    <property type="project" value="UniProtKB-KW"/>
</dbReference>
<dbReference type="InterPro" id="IPR036250">
    <property type="entry name" value="AcylCo_DH-like_C"/>
</dbReference>
<evidence type="ECO:0000256" key="1">
    <source>
        <dbReference type="ARBA" id="ARBA00023002"/>
    </source>
</evidence>
<sequence>MSIGTGTAVTALAAARTRLEPVFERIAETALEHETSGTRPHVETAALAASGFGALRIPEADGGAGLGVEEFFELLVDLGAADSNQPQIWRNHIAFVEDRLAGQTERDSEWRRRIGAGAVIGGAWSELGTTSILGDTRIERVDGRLLLNGVKYYSTGSIYADWVGVLALAEDGAARLVLVDARADGVDLVDDWDGFGQRATGSGTTRLRDVLVAEEDVLAFTDRFVSQEAVYQLVLLAALAGIARAVRDEAVQAVTARGRSYPHGLSERPRDDAQVQQVVGRIAAHAFVAEASVGRAARRLDSVWEEIGAGGDPTQAARAAAVAVYEAQIGVTDAALAASTLVFDALGSSGVGRSLALDRHWRNARTITSHNPRIYKERVIGDVRLNEADPLSIYTVPSAESTATNTEASE</sequence>
<organism evidence="3 4">
    <name type="scientific">Leifsonia stereocauli</name>
    <dbReference type="NCBI Taxonomy" id="3134136"/>
    <lineage>
        <taxon>Bacteria</taxon>
        <taxon>Bacillati</taxon>
        <taxon>Actinomycetota</taxon>
        <taxon>Actinomycetes</taxon>
        <taxon>Micrococcales</taxon>
        <taxon>Microbacteriaceae</taxon>
        <taxon>Leifsonia</taxon>
    </lineage>
</organism>
<protein>
    <submittedName>
        <fullName evidence="3">Monooxygenase</fullName>
    </submittedName>
</protein>
<dbReference type="Gene3D" id="1.10.540.10">
    <property type="entry name" value="Acyl-CoA dehydrogenase/oxidase, N-terminal domain"/>
    <property type="match status" value="1"/>
</dbReference>
<dbReference type="PIRSF" id="PIRSF016578">
    <property type="entry name" value="HsaA"/>
    <property type="match status" value="1"/>
</dbReference>
<proteinExistence type="predicted"/>
<accession>A0ABU9W3V5</accession>
<dbReference type="InterPro" id="IPR013107">
    <property type="entry name" value="Acyl-CoA_DH_C"/>
</dbReference>
<evidence type="ECO:0000313" key="4">
    <source>
        <dbReference type="Proteomes" id="UP001425155"/>
    </source>
</evidence>
<dbReference type="PANTHER" id="PTHR43884">
    <property type="entry name" value="ACYL-COA DEHYDROGENASE"/>
    <property type="match status" value="1"/>
</dbReference>
<evidence type="ECO:0000313" key="3">
    <source>
        <dbReference type="EMBL" id="MEN1946683.1"/>
    </source>
</evidence>
<gene>
    <name evidence="3" type="ORF">WJX64_09005</name>
</gene>